<evidence type="ECO:0000256" key="1">
    <source>
        <dbReference type="ARBA" id="ARBA00023002"/>
    </source>
</evidence>
<reference evidence="3" key="1">
    <citation type="submission" date="2020-02" db="EMBL/GenBank/DDBJ databases">
        <authorList>
            <person name="Meier V. D."/>
        </authorList>
    </citation>
    <scope>NUCLEOTIDE SEQUENCE</scope>
    <source>
        <strain evidence="3">AVDCRST_MAG96</strain>
    </source>
</reference>
<protein>
    <recommendedName>
        <fullName evidence="2">NAD-dependent epimerase/dehydratase domain-containing protein</fullName>
    </recommendedName>
</protein>
<dbReference type="Pfam" id="PF01370">
    <property type="entry name" value="Epimerase"/>
    <property type="match status" value="1"/>
</dbReference>
<organism evidence="3">
    <name type="scientific">uncultured Segetibacter sp</name>
    <dbReference type="NCBI Taxonomy" id="481133"/>
    <lineage>
        <taxon>Bacteria</taxon>
        <taxon>Pseudomonadati</taxon>
        <taxon>Bacteroidota</taxon>
        <taxon>Chitinophagia</taxon>
        <taxon>Chitinophagales</taxon>
        <taxon>Chitinophagaceae</taxon>
        <taxon>Segetibacter</taxon>
        <taxon>environmental samples</taxon>
    </lineage>
</organism>
<gene>
    <name evidence="3" type="ORF">AVDCRST_MAG96-2439</name>
</gene>
<dbReference type="InterPro" id="IPR001509">
    <property type="entry name" value="Epimerase_deHydtase"/>
</dbReference>
<dbReference type="GO" id="GO:0016491">
    <property type="term" value="F:oxidoreductase activity"/>
    <property type="evidence" value="ECO:0007669"/>
    <property type="project" value="UniProtKB-KW"/>
</dbReference>
<dbReference type="SUPFAM" id="SSF51735">
    <property type="entry name" value="NAD(P)-binding Rossmann-fold domains"/>
    <property type="match status" value="1"/>
</dbReference>
<dbReference type="PANTHER" id="PTHR43157">
    <property type="entry name" value="PHOSPHATIDYLINOSITOL-GLYCAN BIOSYNTHESIS CLASS F PROTEIN-RELATED"/>
    <property type="match status" value="1"/>
</dbReference>
<sequence>MQFATNVLGHFLLTGLLLESLLAAQAPRVVTVSSYAHNNGGPVPIQDLNSEESYNPMRAYSKTKLAAVLFARQLQRRAGHRLLSMACHPGGAHTRLNDDTTLKMKVITILLWPFTQNAAKGAEPSLFAATSLNAKPGAYYGPDGIFLGLKGNVKETKMAKFAYNEEAAQQLFNQLEELAGVKYKF</sequence>
<dbReference type="Gene3D" id="3.40.50.720">
    <property type="entry name" value="NAD(P)-binding Rossmann-like Domain"/>
    <property type="match status" value="1"/>
</dbReference>
<dbReference type="EMBL" id="CADCVN010000954">
    <property type="protein sequence ID" value="CAA9510591.1"/>
    <property type="molecule type" value="Genomic_DNA"/>
</dbReference>
<evidence type="ECO:0000259" key="2">
    <source>
        <dbReference type="Pfam" id="PF01370"/>
    </source>
</evidence>
<dbReference type="PANTHER" id="PTHR43157:SF31">
    <property type="entry name" value="PHOSPHATIDYLINOSITOL-GLYCAN BIOSYNTHESIS CLASS F PROTEIN"/>
    <property type="match status" value="1"/>
</dbReference>
<keyword evidence="1" id="KW-0560">Oxidoreductase</keyword>
<name>A0A6J4T183_9BACT</name>
<accession>A0A6J4T183</accession>
<evidence type="ECO:0000313" key="3">
    <source>
        <dbReference type="EMBL" id="CAA9510591.1"/>
    </source>
</evidence>
<feature type="domain" description="NAD-dependent epimerase/dehydratase" evidence="2">
    <location>
        <begin position="12"/>
        <end position="108"/>
    </location>
</feature>
<dbReference type="AlphaFoldDB" id="A0A6J4T183"/>
<proteinExistence type="predicted"/>
<dbReference type="InterPro" id="IPR036291">
    <property type="entry name" value="NAD(P)-bd_dom_sf"/>
</dbReference>